<evidence type="ECO:0000313" key="2">
    <source>
        <dbReference type="Proteomes" id="UP001549164"/>
    </source>
</evidence>
<gene>
    <name evidence="1" type="ORF">ABID12_002980</name>
</gene>
<reference evidence="1 2" key="1">
    <citation type="submission" date="2024-06" db="EMBL/GenBank/DDBJ databases">
        <title>Genomic Encyclopedia of Type Strains, Phase IV (KMG-IV): sequencing the most valuable type-strain genomes for metagenomic binning, comparative biology and taxonomic classification.</title>
        <authorList>
            <person name="Goeker M."/>
        </authorList>
    </citation>
    <scope>NUCLEOTIDE SEQUENCE [LARGE SCALE GENOMIC DNA]</scope>
    <source>
        <strain evidence="1 2">DSM 28102</strain>
    </source>
</reference>
<dbReference type="InterPro" id="IPR046681">
    <property type="entry name" value="DUF6551"/>
</dbReference>
<sequence length="269" mass="29434">MTEKFNPDIGQKPELLWVPVDKIIVDNNYQREIKPRRVTQILREFDWSKFQPVNLAEQADGNYAVFDGQHRVAAARAHPHVNEVPAAVVRLSDKREEAGAFLGVNMNRTAVMPVERYYAGLEAGEAGMMQICAVLEEAGCEIVPYPGAPLKANRTNAVSSVQRAIKYYGEGATTAACRTISQAWPSDANALKGIFISALSMIFHKNKEAISAERMKTVLSDLDRRSLSTAAETIKKLSGGSAPTALARAICETYNRGLSKNQISIAGPQ</sequence>
<dbReference type="EMBL" id="JBEPLY010000011">
    <property type="protein sequence ID" value="MET3601029.1"/>
    <property type="molecule type" value="Genomic_DNA"/>
</dbReference>
<dbReference type="InterPro" id="IPR036086">
    <property type="entry name" value="ParB/Sulfiredoxin_sf"/>
</dbReference>
<organism evidence="1 2">
    <name type="scientific">Martelella mangrovi</name>
    <dbReference type="NCBI Taxonomy" id="1397477"/>
    <lineage>
        <taxon>Bacteria</taxon>
        <taxon>Pseudomonadati</taxon>
        <taxon>Pseudomonadota</taxon>
        <taxon>Alphaproteobacteria</taxon>
        <taxon>Hyphomicrobiales</taxon>
        <taxon>Aurantimonadaceae</taxon>
        <taxon>Martelella</taxon>
    </lineage>
</organism>
<proteinExistence type="predicted"/>
<dbReference type="Gene3D" id="3.90.1530.10">
    <property type="entry name" value="Conserved hypothetical protein from pyrococcus furiosus pfu- 392566-001, ParB domain"/>
    <property type="match status" value="1"/>
</dbReference>
<protein>
    <recommendedName>
        <fullName evidence="3">ParB/Sulfiredoxin domain-containing protein</fullName>
    </recommendedName>
</protein>
<accession>A0ABV2IEJ3</accession>
<dbReference type="SUPFAM" id="SSF110849">
    <property type="entry name" value="ParB/Sulfiredoxin"/>
    <property type="match status" value="1"/>
</dbReference>
<dbReference type="Proteomes" id="UP001549164">
    <property type="component" value="Unassembled WGS sequence"/>
</dbReference>
<evidence type="ECO:0008006" key="3">
    <source>
        <dbReference type="Google" id="ProtNLM"/>
    </source>
</evidence>
<dbReference type="Pfam" id="PF20188">
    <property type="entry name" value="DUF6551"/>
    <property type="match status" value="1"/>
</dbReference>
<comment type="caution">
    <text evidence="1">The sequence shown here is derived from an EMBL/GenBank/DDBJ whole genome shotgun (WGS) entry which is preliminary data.</text>
</comment>
<evidence type="ECO:0000313" key="1">
    <source>
        <dbReference type="EMBL" id="MET3601029.1"/>
    </source>
</evidence>
<dbReference type="RefSeq" id="WP_354434895.1">
    <property type="nucleotide sequence ID" value="NZ_JBEPLY010000011.1"/>
</dbReference>
<keyword evidence="2" id="KW-1185">Reference proteome</keyword>
<name>A0ABV2IEJ3_9HYPH</name>